<feature type="transmembrane region" description="Helical" evidence="1">
    <location>
        <begin position="127"/>
        <end position="153"/>
    </location>
</feature>
<proteinExistence type="predicted"/>
<protein>
    <submittedName>
        <fullName evidence="2">Uncharacterized protein</fullName>
    </submittedName>
</protein>
<reference evidence="2 3" key="1">
    <citation type="submission" date="2019-08" db="EMBL/GenBank/DDBJ databases">
        <title>The genome of the soybean aphid Biotype 1, its phylome, world population structure and adaptation to the North American continent.</title>
        <authorList>
            <person name="Giordano R."/>
            <person name="Donthu R.K."/>
            <person name="Hernandez A.G."/>
            <person name="Wright C.L."/>
            <person name="Zimin A.V."/>
        </authorList>
    </citation>
    <scope>NUCLEOTIDE SEQUENCE [LARGE SCALE GENOMIC DNA]</scope>
    <source>
        <tissue evidence="2">Whole aphids</tissue>
    </source>
</reference>
<keyword evidence="1" id="KW-0812">Transmembrane</keyword>
<gene>
    <name evidence="2" type="ORF">AGLY_008052</name>
</gene>
<keyword evidence="3" id="KW-1185">Reference proteome</keyword>
<comment type="caution">
    <text evidence="2">The sequence shown here is derived from an EMBL/GenBank/DDBJ whole genome shotgun (WGS) entry which is preliminary data.</text>
</comment>
<accession>A0A6G0TN04</accession>
<dbReference type="AlphaFoldDB" id="A0A6G0TN04"/>
<dbReference type="EMBL" id="VYZN01000027">
    <property type="protein sequence ID" value="KAE9534760.1"/>
    <property type="molecule type" value="Genomic_DNA"/>
</dbReference>
<evidence type="ECO:0000313" key="3">
    <source>
        <dbReference type="Proteomes" id="UP000475862"/>
    </source>
</evidence>
<sequence>MEIGHHKCTCMLLWIPCQNNGTINTICRLTIVKKNNNIPPFAVLFNTENHNMKIKNCYLCILMIVQADFVLIVSASRIMDKFKSESLCVKSDSIMSSNISNIGVGPNGGTSIRGEGLFSLLSLQDCFLRIGGLIGLVAIVWINNFMIFTIFNVTKHVNVNNSRIMEASRPSIDTHLSLYTDKLISLNLVMNACFVQSINISDIMT</sequence>
<organism evidence="2 3">
    <name type="scientific">Aphis glycines</name>
    <name type="common">Soybean aphid</name>
    <dbReference type="NCBI Taxonomy" id="307491"/>
    <lineage>
        <taxon>Eukaryota</taxon>
        <taxon>Metazoa</taxon>
        <taxon>Ecdysozoa</taxon>
        <taxon>Arthropoda</taxon>
        <taxon>Hexapoda</taxon>
        <taxon>Insecta</taxon>
        <taxon>Pterygota</taxon>
        <taxon>Neoptera</taxon>
        <taxon>Paraneoptera</taxon>
        <taxon>Hemiptera</taxon>
        <taxon>Sternorrhyncha</taxon>
        <taxon>Aphidomorpha</taxon>
        <taxon>Aphidoidea</taxon>
        <taxon>Aphididae</taxon>
        <taxon>Aphidini</taxon>
        <taxon>Aphis</taxon>
        <taxon>Aphis</taxon>
    </lineage>
</organism>
<keyword evidence="1" id="KW-0472">Membrane</keyword>
<evidence type="ECO:0000256" key="1">
    <source>
        <dbReference type="SAM" id="Phobius"/>
    </source>
</evidence>
<feature type="transmembrane region" description="Helical" evidence="1">
    <location>
        <begin position="57"/>
        <end position="79"/>
    </location>
</feature>
<dbReference type="Proteomes" id="UP000475862">
    <property type="component" value="Unassembled WGS sequence"/>
</dbReference>
<keyword evidence="1" id="KW-1133">Transmembrane helix</keyword>
<evidence type="ECO:0000313" key="2">
    <source>
        <dbReference type="EMBL" id="KAE9534760.1"/>
    </source>
</evidence>
<name>A0A6G0TN04_APHGL</name>